<keyword evidence="1" id="KW-1133">Transmembrane helix</keyword>
<evidence type="ECO:0000313" key="3">
    <source>
        <dbReference type="Proteomes" id="UP000030302"/>
    </source>
</evidence>
<keyword evidence="1 2" id="KW-0812">Transmembrane</keyword>
<evidence type="ECO:0000256" key="1">
    <source>
        <dbReference type="SAM" id="Phobius"/>
    </source>
</evidence>
<dbReference type="RefSeq" id="WP_038487865.1">
    <property type="nucleotide sequence ID" value="NZ_CP009962.1"/>
</dbReference>
<accession>A0A0A1F8J6</accession>
<gene>
    <name evidence="2" type="ORF">LT85_1900</name>
</gene>
<proteinExistence type="predicted"/>
<protein>
    <submittedName>
        <fullName evidence="2">Putative transmembrane protein</fullName>
    </submittedName>
</protein>
<dbReference type="OrthoDB" id="8780868at2"/>
<name>A0A0A1F8J6_9BURK</name>
<feature type="transmembrane region" description="Helical" evidence="1">
    <location>
        <begin position="20"/>
        <end position="38"/>
    </location>
</feature>
<dbReference type="STRING" id="279058.LT85_1900"/>
<dbReference type="KEGG" id="care:LT85_1900"/>
<reference evidence="3" key="1">
    <citation type="journal article" date="2014" name="Soil Biol. Biochem.">
        <title>Structure and function of bacterial communities in ageing soils: Insights from the Mendocino ecological staircase.</title>
        <authorList>
            <person name="Uroz S."/>
            <person name="Tech J.J."/>
            <person name="Sawaya N.A."/>
            <person name="Frey-Klett P."/>
            <person name="Leveau J.H.J."/>
        </authorList>
    </citation>
    <scope>NUCLEOTIDE SEQUENCE [LARGE SCALE GENOMIC DNA]</scope>
    <source>
        <strain evidence="3">Cal35</strain>
    </source>
</reference>
<keyword evidence="1" id="KW-0472">Membrane</keyword>
<keyword evidence="3" id="KW-1185">Reference proteome</keyword>
<evidence type="ECO:0000313" key="2">
    <source>
        <dbReference type="EMBL" id="AIY41058.1"/>
    </source>
</evidence>
<dbReference type="EMBL" id="CP009962">
    <property type="protein sequence ID" value="AIY41058.1"/>
    <property type="molecule type" value="Genomic_DNA"/>
</dbReference>
<dbReference type="AlphaFoldDB" id="A0A0A1F8J6"/>
<sequence>MLKLTAFFSSPSIAVRSITWLITFLLLTMLWVFLLRFLPVNGLFHYLGTLGMTGTQTIMAITLLPPLALSLLSWIGLQVFTPPAAAPNVAPVQPPTEAIVDAPVEMPRIAAWSAVTPFGDAAATIASSQEQEKIFRPDHTIRNTEGHPVHAAMVEKLPLEVLDYPVETRSRAMRITAMLVTVLDTLFDQREELAQSGTAPVSVYWLVPEALPLDNETRLCFSMAWTHSSWRNVGFDLHLLPAATESAYGAVNALQQHMSNGKMPYVLLLAADSLVNPDELLSPLALDQVFSSKITDGFVPAEGAAGLLLVDAAFAAHSQMDALCSLGTVQRALRTSDRTAKGKADSSTLTTCITKALEASKIEAGEIGNVISDTDHRFSRTAEVIDAIGQTLPELDPLSQRIAPMAYAGSFGVASDLIHIALAAEMATATEQATLVVSVAEARQTNAMMVLPVQA</sequence>
<organism evidence="2 3">
    <name type="scientific">Collimonas arenae</name>
    <dbReference type="NCBI Taxonomy" id="279058"/>
    <lineage>
        <taxon>Bacteria</taxon>
        <taxon>Pseudomonadati</taxon>
        <taxon>Pseudomonadota</taxon>
        <taxon>Betaproteobacteria</taxon>
        <taxon>Burkholderiales</taxon>
        <taxon>Oxalobacteraceae</taxon>
        <taxon>Collimonas</taxon>
    </lineage>
</organism>
<dbReference type="HOGENOM" id="CLU_602326_0_0_4"/>
<dbReference type="Proteomes" id="UP000030302">
    <property type="component" value="Chromosome"/>
</dbReference>